<keyword evidence="2 5" id="KW-0238">DNA-binding</keyword>
<dbReference type="GO" id="GO:0003677">
    <property type="term" value="F:DNA binding"/>
    <property type="evidence" value="ECO:0007669"/>
    <property type="project" value="UniProtKB-KW"/>
</dbReference>
<evidence type="ECO:0000313" key="5">
    <source>
        <dbReference type="EMBL" id="NIJ25197.1"/>
    </source>
</evidence>
<dbReference type="Pfam" id="PF00392">
    <property type="entry name" value="GntR"/>
    <property type="match status" value="1"/>
</dbReference>
<protein>
    <submittedName>
        <fullName evidence="5">DNA-binding GntR family transcriptional regulator</fullName>
    </submittedName>
</protein>
<dbReference type="InterPro" id="IPR036388">
    <property type="entry name" value="WH-like_DNA-bd_sf"/>
</dbReference>
<keyword evidence="3" id="KW-0804">Transcription</keyword>
<dbReference type="InterPro" id="IPR000524">
    <property type="entry name" value="Tscrpt_reg_HTH_GntR"/>
</dbReference>
<proteinExistence type="predicted"/>
<keyword evidence="1" id="KW-0805">Transcription regulation</keyword>
<evidence type="ECO:0000256" key="2">
    <source>
        <dbReference type="ARBA" id="ARBA00023125"/>
    </source>
</evidence>
<comment type="caution">
    <text evidence="5">The sequence shown here is derived from an EMBL/GenBank/DDBJ whole genome shotgun (WGS) entry which is preliminary data.</text>
</comment>
<evidence type="ECO:0000313" key="6">
    <source>
        <dbReference type="Proteomes" id="UP000788153"/>
    </source>
</evidence>
<dbReference type="Gene3D" id="1.10.10.10">
    <property type="entry name" value="Winged helix-like DNA-binding domain superfamily/Winged helix DNA-binding domain"/>
    <property type="match status" value="1"/>
</dbReference>
<name>A0ABX0U7J1_9SPHN</name>
<reference evidence="5 6" key="1">
    <citation type="submission" date="2020-03" db="EMBL/GenBank/DDBJ databases">
        <title>Genomic Encyclopedia of Type Strains, Phase IV (KMG-IV): sequencing the most valuable type-strain genomes for metagenomic binning, comparative biology and taxonomic classification.</title>
        <authorList>
            <person name="Goeker M."/>
        </authorList>
    </citation>
    <scope>NUCLEOTIDE SEQUENCE [LARGE SCALE GENOMIC DNA]</scope>
    <source>
        <strain evidence="5 6">DSM 22753</strain>
    </source>
</reference>
<organism evidence="5 6">
    <name type="scientific">Sphingomonas japonica</name>
    <dbReference type="NCBI Taxonomy" id="511662"/>
    <lineage>
        <taxon>Bacteria</taxon>
        <taxon>Pseudomonadati</taxon>
        <taxon>Pseudomonadota</taxon>
        <taxon>Alphaproteobacteria</taxon>
        <taxon>Sphingomonadales</taxon>
        <taxon>Sphingomonadaceae</taxon>
        <taxon>Sphingomonas</taxon>
    </lineage>
</organism>
<gene>
    <name evidence="5" type="ORF">FHT01_002739</name>
</gene>
<evidence type="ECO:0000256" key="1">
    <source>
        <dbReference type="ARBA" id="ARBA00023015"/>
    </source>
</evidence>
<accession>A0ABX0U7J1</accession>
<evidence type="ECO:0000259" key="4">
    <source>
        <dbReference type="Pfam" id="PF00392"/>
    </source>
</evidence>
<feature type="domain" description="HTH gntR-type" evidence="4">
    <location>
        <begin position="2"/>
        <end position="48"/>
    </location>
</feature>
<evidence type="ECO:0000256" key="3">
    <source>
        <dbReference type="ARBA" id="ARBA00023163"/>
    </source>
</evidence>
<dbReference type="InterPro" id="IPR036390">
    <property type="entry name" value="WH_DNA-bd_sf"/>
</dbReference>
<dbReference type="Proteomes" id="UP000788153">
    <property type="component" value="Unassembled WGS sequence"/>
</dbReference>
<dbReference type="SUPFAM" id="SSF46785">
    <property type="entry name" value="Winged helix' DNA-binding domain"/>
    <property type="match status" value="1"/>
</dbReference>
<dbReference type="EMBL" id="JAASQP010000001">
    <property type="protein sequence ID" value="NIJ25197.1"/>
    <property type="molecule type" value="Genomic_DNA"/>
</dbReference>
<keyword evidence="6" id="KW-1185">Reference proteome</keyword>
<sequence length="183" mass="19691">MAGAVSMHARLDIAELAGQFAVGTTPVREAAMRLWGEQLLEVHPKGGLRAVLATEARLRGLLDLNERLATAAIASAVATVDRAPSAATSVEARARAIFRTIAARTGNPALVTFIEGLSDRLAVFRTRELEIMEDADGDLNLLEAALHDATQMRRALRRYHRRRLANAPEFVWAATANSIAGGV</sequence>